<gene>
    <name evidence="2" type="ORF">Afe05nite_39060</name>
</gene>
<dbReference type="EMBL" id="BOMM01000036">
    <property type="protein sequence ID" value="GIE12066.1"/>
    <property type="molecule type" value="Genomic_DNA"/>
</dbReference>
<organism evidence="2 3">
    <name type="scientific">Paractinoplanes ferrugineus</name>
    <dbReference type="NCBI Taxonomy" id="113564"/>
    <lineage>
        <taxon>Bacteria</taxon>
        <taxon>Bacillati</taxon>
        <taxon>Actinomycetota</taxon>
        <taxon>Actinomycetes</taxon>
        <taxon>Micromonosporales</taxon>
        <taxon>Micromonosporaceae</taxon>
        <taxon>Paractinoplanes</taxon>
    </lineage>
</organism>
<evidence type="ECO:0000313" key="2">
    <source>
        <dbReference type="EMBL" id="GIE12066.1"/>
    </source>
</evidence>
<evidence type="ECO:0000256" key="1">
    <source>
        <dbReference type="SAM" id="MobiDB-lite"/>
    </source>
</evidence>
<comment type="caution">
    <text evidence="2">The sequence shown here is derived from an EMBL/GenBank/DDBJ whole genome shotgun (WGS) entry which is preliminary data.</text>
</comment>
<proteinExistence type="predicted"/>
<accession>A0A919J7L7</accession>
<sequence>MNILPVVLTTFGGALSATLGVVVGGAVTRRSQERHWLRDRQLTAYEELFAQYSRFMMELRRAHLDRRPADVDWAAWSVALTSASLVAPLSVATAIDGFGRAVGVFLSAVSTRDPVTDPVDEDGLDEASRPAAEAHLVLLNEIRRSLGRDLGEMTFYLGGTVGRHQRGHGPAGESQPGRDPV</sequence>
<name>A0A919J7L7_9ACTN</name>
<dbReference type="RefSeq" id="WP_203818566.1">
    <property type="nucleotide sequence ID" value="NZ_BAAABP010000013.1"/>
</dbReference>
<feature type="region of interest" description="Disordered" evidence="1">
    <location>
        <begin position="161"/>
        <end position="181"/>
    </location>
</feature>
<keyword evidence="3" id="KW-1185">Reference proteome</keyword>
<protein>
    <submittedName>
        <fullName evidence="2">Uncharacterized protein</fullName>
    </submittedName>
</protein>
<reference evidence="2" key="1">
    <citation type="submission" date="2021-01" db="EMBL/GenBank/DDBJ databases">
        <title>Whole genome shotgun sequence of Actinoplanes ferrugineus NBRC 15555.</title>
        <authorList>
            <person name="Komaki H."/>
            <person name="Tamura T."/>
        </authorList>
    </citation>
    <scope>NUCLEOTIDE SEQUENCE</scope>
    <source>
        <strain evidence="2">NBRC 15555</strain>
    </source>
</reference>
<dbReference type="AlphaFoldDB" id="A0A919J7L7"/>
<dbReference type="Proteomes" id="UP000598174">
    <property type="component" value="Unassembled WGS sequence"/>
</dbReference>
<evidence type="ECO:0000313" key="3">
    <source>
        <dbReference type="Proteomes" id="UP000598174"/>
    </source>
</evidence>